<reference evidence="1" key="1">
    <citation type="submission" date="2015-06" db="EMBL/GenBank/DDBJ databases">
        <authorList>
            <person name="Liu B."/>
            <person name="Wang J."/>
            <person name="Zhu Y."/>
            <person name="Liu G."/>
            <person name="Chen Q."/>
            <person name="Zheng C."/>
            <person name="Che J."/>
            <person name="Ge C."/>
            <person name="Shi H."/>
            <person name="Pan Z."/>
            <person name="Liu X."/>
        </authorList>
    </citation>
    <scope>NUCLEOTIDE SEQUENCE [LARGE SCALE GENOMIC DNA]</scope>
    <source>
        <strain evidence="1">DSM 16346</strain>
    </source>
</reference>
<dbReference type="STRING" id="157733.AB986_05200"/>
<dbReference type="GO" id="GO:0003723">
    <property type="term" value="F:RNA binding"/>
    <property type="evidence" value="ECO:0007669"/>
    <property type="project" value="InterPro"/>
</dbReference>
<dbReference type="InterPro" id="IPR004038">
    <property type="entry name" value="Ribosomal_eL8/eL30/eS12/Gad45"/>
</dbReference>
<dbReference type="SUPFAM" id="SSF55315">
    <property type="entry name" value="L30e-like"/>
    <property type="match status" value="1"/>
</dbReference>
<name>A0A0J6FWC9_9BACL</name>
<keyword evidence="1" id="KW-0687">Ribonucleoprotein</keyword>
<accession>A0A0J6FWC9</accession>
<keyword evidence="2" id="KW-1185">Reference proteome</keyword>
<dbReference type="OrthoDB" id="9794863at2"/>
<dbReference type="GeneID" id="301326591"/>
<dbReference type="NCBIfam" id="NF005825">
    <property type="entry name" value="PRK07714.1"/>
    <property type="match status" value="1"/>
</dbReference>
<dbReference type="PATRIC" id="fig|157733.3.peg.3278"/>
<gene>
    <name evidence="1" type="ORF">AB986_05200</name>
</gene>
<dbReference type="RefSeq" id="WP_048309788.1">
    <property type="nucleotide sequence ID" value="NZ_CP119526.1"/>
</dbReference>
<evidence type="ECO:0000313" key="1">
    <source>
        <dbReference type="EMBL" id="KMM38672.1"/>
    </source>
</evidence>
<evidence type="ECO:0000313" key="2">
    <source>
        <dbReference type="Proteomes" id="UP000035996"/>
    </source>
</evidence>
<dbReference type="InterPro" id="IPR029064">
    <property type="entry name" value="Ribosomal_eL30-like_sf"/>
</dbReference>
<sequence>MKSKNWESLLGLAQRAGKVVSGEELVVKEIQRKSARLVLIANDASDNTRKKITDKATTYKVPVCTVTGRYELGHAIGKVQRVTIAVTDAGFAKKLFAILDQ</sequence>
<keyword evidence="1" id="KW-0689">Ribosomal protein</keyword>
<dbReference type="PANTHER" id="PTHR11449">
    <property type="entry name" value="RIBOSOMAL PROTEIN L30"/>
    <property type="match status" value="1"/>
</dbReference>
<dbReference type="Proteomes" id="UP000035996">
    <property type="component" value="Unassembled WGS sequence"/>
</dbReference>
<dbReference type="GO" id="GO:0005840">
    <property type="term" value="C:ribosome"/>
    <property type="evidence" value="ECO:0007669"/>
    <property type="project" value="UniProtKB-KW"/>
</dbReference>
<dbReference type="AlphaFoldDB" id="A0A0J6FWC9"/>
<dbReference type="InterPro" id="IPR039109">
    <property type="entry name" value="Ribosomal_eL30-like"/>
</dbReference>
<dbReference type="Pfam" id="PF01248">
    <property type="entry name" value="Ribosomal_L7Ae"/>
    <property type="match status" value="1"/>
</dbReference>
<protein>
    <submittedName>
        <fullName evidence="1">50S ribosomal protein L7</fullName>
    </submittedName>
</protein>
<organism evidence="1 2">
    <name type="scientific">Guptibacillus hwajinpoensis</name>
    <dbReference type="NCBI Taxonomy" id="208199"/>
    <lineage>
        <taxon>Bacteria</taxon>
        <taxon>Bacillati</taxon>
        <taxon>Bacillota</taxon>
        <taxon>Bacilli</taxon>
        <taxon>Bacillales</taxon>
        <taxon>Guptibacillaceae</taxon>
        <taxon>Guptibacillus</taxon>
    </lineage>
</organism>
<dbReference type="Gene3D" id="3.30.1330.30">
    <property type="match status" value="1"/>
</dbReference>
<dbReference type="NCBIfam" id="NF005585">
    <property type="entry name" value="PRK07283.1"/>
    <property type="match status" value="1"/>
</dbReference>
<dbReference type="GO" id="GO:1990904">
    <property type="term" value="C:ribonucleoprotein complex"/>
    <property type="evidence" value="ECO:0007669"/>
    <property type="project" value="UniProtKB-KW"/>
</dbReference>
<comment type="caution">
    <text evidence="1">The sequence shown here is derived from an EMBL/GenBank/DDBJ whole genome shotgun (WGS) entry which is preliminary data.</text>
</comment>
<proteinExistence type="predicted"/>
<dbReference type="EMBL" id="LELK01000001">
    <property type="protein sequence ID" value="KMM38672.1"/>
    <property type="molecule type" value="Genomic_DNA"/>
</dbReference>